<reference evidence="2" key="1">
    <citation type="submission" date="2021-01" db="EMBL/GenBank/DDBJ databases">
        <authorList>
            <person name="Corre E."/>
            <person name="Pelletier E."/>
            <person name="Niang G."/>
            <person name="Scheremetjew M."/>
            <person name="Finn R."/>
            <person name="Kale V."/>
            <person name="Holt S."/>
            <person name="Cochrane G."/>
            <person name="Meng A."/>
            <person name="Brown T."/>
            <person name="Cohen L."/>
        </authorList>
    </citation>
    <scope>NUCLEOTIDE SEQUENCE</scope>
    <source>
        <strain evidence="2">CCAP 1951/1</strain>
    </source>
</reference>
<dbReference type="AlphaFoldDB" id="A0A7S1W8X2"/>
<feature type="domain" description="Complex 1 LYR protein" evidence="1">
    <location>
        <begin position="13"/>
        <end position="112"/>
    </location>
</feature>
<sequence length="188" mass="22579">MASQPTGLTIRAESLRLYRNLLKNAHRFPLHSRREIVSMEVKNTFRQAQQDFMENGVKSEEDLRYKLTLGWDRNQSIAKYAENMHWFHSRDEVTKEMLHFSQQRDQERVEKMQRFNEIGNAARKSEEVTDFKSAMYHTHPDYYEKVERNPLEHSRDLWRARGTHGSDTGGPRHKFYVKRYKAMFPQGW</sequence>
<evidence type="ECO:0000259" key="1">
    <source>
        <dbReference type="Pfam" id="PF13232"/>
    </source>
</evidence>
<protein>
    <recommendedName>
        <fullName evidence="1">Complex 1 LYR protein domain-containing protein</fullName>
    </recommendedName>
</protein>
<name>A0A7S1W8X2_NEODS</name>
<dbReference type="Pfam" id="PF13232">
    <property type="entry name" value="Complex1_LYR_1"/>
    <property type="match status" value="1"/>
</dbReference>
<gene>
    <name evidence="2" type="ORF">NDES1114_LOCUS34729</name>
</gene>
<evidence type="ECO:0000313" key="2">
    <source>
        <dbReference type="EMBL" id="CAD9154610.1"/>
    </source>
</evidence>
<accession>A0A7S1W8X2</accession>
<organism evidence="2">
    <name type="scientific">Neobodo designis</name>
    <name type="common">Flagellated protozoan</name>
    <name type="synonym">Bodo designis</name>
    <dbReference type="NCBI Taxonomy" id="312471"/>
    <lineage>
        <taxon>Eukaryota</taxon>
        <taxon>Discoba</taxon>
        <taxon>Euglenozoa</taxon>
        <taxon>Kinetoplastea</taxon>
        <taxon>Metakinetoplastina</taxon>
        <taxon>Neobodonida</taxon>
        <taxon>Neobodo</taxon>
    </lineage>
</organism>
<proteinExistence type="predicted"/>
<dbReference type="InterPro" id="IPR008011">
    <property type="entry name" value="Complex1_LYR_dom"/>
</dbReference>
<dbReference type="EMBL" id="HBGF01051912">
    <property type="protein sequence ID" value="CAD9154610.1"/>
    <property type="molecule type" value="Transcribed_RNA"/>
</dbReference>